<gene>
    <name evidence="3" type="ORF">KUTeg_017828</name>
</gene>
<sequence length="600" mass="63755">MNTLILSGVLLNLAFVCFARYPVNRQERERLRNNRFNLHHQVSNTGSSIHGGFDPNLQQINRHDRIRDNRFDSRFQPIVNDRFASRADPHVVDPVIHDTVDISQVRQVGNSRRHPVSNRPRGSNVDRNIQNFGWSSLDSILPPSLINQFRNQNVHNPKPTPIVKGNLPKPKENKPIVDQNTNDWQPPLVPGGLDLNGPLGPLDGLGDQGPVNGQIVPIGQTKPTDKFKTGQPDAGWNPNDSLPPIFSGVTLGPLGLDVGTQTKKGQTVPVIPLKPIDKSKTGNTDALNKPDILWKAGGLDGGQIPPELGLPGLNNPLIPEKLPKDKLPLPGGLNQNSILPKQTTDLPPTDFDHLFGLPPIPDLPGSPSTSMSSAGATAGSNSNLIPPVDNLPAGNIHGSNTDLLPHLPPLDQGTGAGSTTDSLDAFLADFEAGLFDLPPAAGNTGPVNPNDPLIPPIGNSQLDIGGKGGSNQQLDLGGIAGLFEAHPEADPGPQAVSNAAKTVKENQPPKTPGLLNKNKQTPKQSGQNKGTPAQSQAAAAARTEAGKITEGLTGEALLKSLQGLAARLAPSSTTTTEAPTTKFDKRALLRNFGRRRNFNG</sequence>
<name>A0ABQ9ELG1_TEGGR</name>
<keyword evidence="4" id="KW-1185">Reference proteome</keyword>
<comment type="caution">
    <text evidence="3">The sequence shown here is derived from an EMBL/GenBank/DDBJ whole genome shotgun (WGS) entry which is preliminary data.</text>
</comment>
<feature type="compositionally biased region" description="Polar residues" evidence="1">
    <location>
        <begin position="517"/>
        <end position="532"/>
    </location>
</feature>
<proteinExistence type="predicted"/>
<evidence type="ECO:0000256" key="2">
    <source>
        <dbReference type="SAM" id="SignalP"/>
    </source>
</evidence>
<evidence type="ECO:0000313" key="3">
    <source>
        <dbReference type="EMBL" id="KAJ8304245.1"/>
    </source>
</evidence>
<feature type="region of interest" description="Disordered" evidence="1">
    <location>
        <begin position="151"/>
        <end position="170"/>
    </location>
</feature>
<feature type="chain" id="PRO_5045561607" evidence="2">
    <location>
        <begin position="20"/>
        <end position="600"/>
    </location>
</feature>
<protein>
    <submittedName>
        <fullName evidence="3">Uncharacterized protein</fullName>
    </submittedName>
</protein>
<feature type="signal peptide" evidence="2">
    <location>
        <begin position="1"/>
        <end position="19"/>
    </location>
</feature>
<accession>A0ABQ9ELG1</accession>
<dbReference type="EMBL" id="JARBDR010000903">
    <property type="protein sequence ID" value="KAJ8304245.1"/>
    <property type="molecule type" value="Genomic_DNA"/>
</dbReference>
<evidence type="ECO:0000256" key="1">
    <source>
        <dbReference type="SAM" id="MobiDB-lite"/>
    </source>
</evidence>
<reference evidence="3 4" key="1">
    <citation type="submission" date="2022-12" db="EMBL/GenBank/DDBJ databases">
        <title>Chromosome-level genome of Tegillarca granosa.</title>
        <authorList>
            <person name="Kim J."/>
        </authorList>
    </citation>
    <scope>NUCLEOTIDE SEQUENCE [LARGE SCALE GENOMIC DNA]</scope>
    <source>
        <strain evidence="3">Teg-2019</strain>
        <tissue evidence="3">Adductor muscle</tissue>
    </source>
</reference>
<evidence type="ECO:0000313" key="4">
    <source>
        <dbReference type="Proteomes" id="UP001217089"/>
    </source>
</evidence>
<feature type="region of interest" description="Disordered" evidence="1">
    <location>
        <begin position="501"/>
        <end position="544"/>
    </location>
</feature>
<organism evidence="3 4">
    <name type="scientific">Tegillarca granosa</name>
    <name type="common">Malaysian cockle</name>
    <name type="synonym">Anadara granosa</name>
    <dbReference type="NCBI Taxonomy" id="220873"/>
    <lineage>
        <taxon>Eukaryota</taxon>
        <taxon>Metazoa</taxon>
        <taxon>Spiralia</taxon>
        <taxon>Lophotrochozoa</taxon>
        <taxon>Mollusca</taxon>
        <taxon>Bivalvia</taxon>
        <taxon>Autobranchia</taxon>
        <taxon>Pteriomorphia</taxon>
        <taxon>Arcoida</taxon>
        <taxon>Arcoidea</taxon>
        <taxon>Arcidae</taxon>
        <taxon>Tegillarca</taxon>
    </lineage>
</organism>
<dbReference type="Proteomes" id="UP001217089">
    <property type="component" value="Unassembled WGS sequence"/>
</dbReference>
<keyword evidence="2" id="KW-0732">Signal</keyword>